<keyword evidence="1" id="KW-0732">Signal</keyword>
<dbReference type="GO" id="GO:0001530">
    <property type="term" value="F:lipopolysaccharide binding"/>
    <property type="evidence" value="ECO:0007669"/>
    <property type="project" value="Ensembl"/>
</dbReference>
<reference evidence="2 3" key="1">
    <citation type="journal article" date="2010" name="Nature">
        <title>The sequence and de novo assembly of the giant panda genome.</title>
        <authorList>
            <person name="Li R."/>
            <person name="Fan W."/>
            <person name="Tian G."/>
            <person name="Zhu H."/>
            <person name="He L."/>
            <person name="Cai J."/>
            <person name="Huang Q."/>
            <person name="Cai Q."/>
            <person name="Li B."/>
            <person name="Bai Y."/>
            <person name="Zhang Z."/>
            <person name="Zhang Y."/>
            <person name="Wang W."/>
            <person name="Li J."/>
            <person name="Wei F."/>
            <person name="Li H."/>
            <person name="Jian M."/>
            <person name="Li J."/>
            <person name="Zhang Z."/>
            <person name="Nielsen R."/>
            <person name="Li D."/>
            <person name="Gu W."/>
            <person name="Yang Z."/>
            <person name="Xuan Z."/>
            <person name="Ryder O.A."/>
            <person name="Leung F.C."/>
            <person name="Zhou Y."/>
            <person name="Cao J."/>
            <person name="Sun X."/>
            <person name="Fu Y."/>
            <person name="Fang X."/>
            <person name="Guo X."/>
            <person name="Wang B."/>
            <person name="Hou R."/>
            <person name="Shen F."/>
            <person name="Mu B."/>
            <person name="Ni P."/>
            <person name="Lin R."/>
            <person name="Qian W."/>
            <person name="Wang G."/>
            <person name="Yu C."/>
            <person name="Nie W."/>
            <person name="Wang J."/>
            <person name="Wu Z."/>
            <person name="Liang H."/>
            <person name="Min J."/>
            <person name="Wu Q."/>
            <person name="Cheng S."/>
            <person name="Ruan J."/>
            <person name="Wang M."/>
            <person name="Shi Z."/>
            <person name="Wen M."/>
            <person name="Liu B."/>
            <person name="Ren X."/>
            <person name="Zheng H."/>
            <person name="Dong D."/>
            <person name="Cook K."/>
            <person name="Shan G."/>
            <person name="Zhang H."/>
            <person name="Kosiol C."/>
            <person name="Xie X."/>
            <person name="Lu Z."/>
            <person name="Zheng H."/>
            <person name="Li Y."/>
            <person name="Steiner C.C."/>
            <person name="Lam T.T."/>
            <person name="Lin S."/>
            <person name="Zhang Q."/>
            <person name="Li G."/>
            <person name="Tian J."/>
            <person name="Gong T."/>
            <person name="Liu H."/>
            <person name="Zhang D."/>
            <person name="Fang L."/>
            <person name="Ye C."/>
            <person name="Zhang J."/>
            <person name="Hu W."/>
            <person name="Xu A."/>
            <person name="Ren Y."/>
            <person name="Zhang G."/>
            <person name="Bruford M.W."/>
            <person name="Li Q."/>
            <person name="Ma L."/>
            <person name="Guo Y."/>
            <person name="An N."/>
            <person name="Hu Y."/>
            <person name="Zheng Y."/>
            <person name="Shi Y."/>
            <person name="Li Z."/>
            <person name="Liu Q."/>
            <person name="Chen Y."/>
            <person name="Zhao J."/>
            <person name="Qu N."/>
            <person name="Zhao S."/>
            <person name="Tian F."/>
            <person name="Wang X."/>
            <person name="Wang H."/>
            <person name="Xu L."/>
            <person name="Liu X."/>
            <person name="Vinar T."/>
            <person name="Wang Y."/>
            <person name="Lam T.W."/>
            <person name="Yiu S.M."/>
            <person name="Liu S."/>
            <person name="Zhang H."/>
            <person name="Li D."/>
            <person name="Huang Y."/>
            <person name="Wang X."/>
            <person name="Yang G."/>
            <person name="Jiang Z."/>
            <person name="Wang J."/>
            <person name="Qin N."/>
            <person name="Li L."/>
            <person name="Li J."/>
            <person name="Bolund L."/>
            <person name="Kristiansen K."/>
            <person name="Wong G.K."/>
            <person name="Olson M."/>
            <person name="Zhang X."/>
            <person name="Li S."/>
            <person name="Yang H."/>
            <person name="Wang J."/>
            <person name="Wang J."/>
        </authorList>
    </citation>
    <scope>NUCLEOTIDE SEQUENCE [LARGE SCALE GENOMIC DNA]</scope>
</reference>
<dbReference type="AlphaFoldDB" id="G1LI46"/>
<proteinExistence type="predicted"/>
<dbReference type="Pfam" id="PF17333">
    <property type="entry name" value="DEFB136"/>
    <property type="match status" value="1"/>
</dbReference>
<keyword evidence="3" id="KW-1185">Reference proteome</keyword>
<dbReference type="Proteomes" id="UP000008912">
    <property type="component" value="Unassembled WGS sequence"/>
</dbReference>
<dbReference type="eggNOG" id="ENOG502R7G8">
    <property type="taxonomic scope" value="Eukaryota"/>
</dbReference>
<reference evidence="2" key="2">
    <citation type="submission" date="2025-08" db="UniProtKB">
        <authorList>
            <consortium name="Ensembl"/>
        </authorList>
    </citation>
    <scope>IDENTIFICATION</scope>
</reference>
<evidence type="ECO:0000256" key="1">
    <source>
        <dbReference type="SAM" id="SignalP"/>
    </source>
</evidence>
<sequence>MRHSLSGLLFLLLISLPSGNGLFGNDGVEIHTCTALKGRCFFGCRVGWKWVAFCHNILSCCTKMEKNILPQVKEPWVH</sequence>
<name>G1LI46_AILME</name>
<dbReference type="GO" id="GO:0050830">
    <property type="term" value="P:defense response to Gram-positive bacterium"/>
    <property type="evidence" value="ECO:0007669"/>
    <property type="project" value="Ensembl"/>
</dbReference>
<organism evidence="2 3">
    <name type="scientific">Ailuropoda melanoleuca</name>
    <name type="common">Giant panda</name>
    <dbReference type="NCBI Taxonomy" id="9646"/>
    <lineage>
        <taxon>Eukaryota</taxon>
        <taxon>Metazoa</taxon>
        <taxon>Chordata</taxon>
        <taxon>Craniata</taxon>
        <taxon>Vertebrata</taxon>
        <taxon>Euteleostomi</taxon>
        <taxon>Mammalia</taxon>
        <taxon>Eutheria</taxon>
        <taxon>Laurasiatheria</taxon>
        <taxon>Carnivora</taxon>
        <taxon>Caniformia</taxon>
        <taxon>Ursidae</taxon>
        <taxon>Ailuropoda</taxon>
    </lineage>
</organism>
<feature type="signal peptide" evidence="1">
    <location>
        <begin position="1"/>
        <end position="21"/>
    </location>
</feature>
<dbReference type="STRING" id="9646.ENSAMEP00000006594"/>
<dbReference type="GO" id="GO:0140367">
    <property type="term" value="P:antibacterial innate immune response"/>
    <property type="evidence" value="ECO:0007669"/>
    <property type="project" value="Ensembl"/>
</dbReference>
<dbReference type="GeneTree" id="ENSGT00390000001862"/>
<protein>
    <submittedName>
        <fullName evidence="2">Defensin beta 136</fullName>
    </submittedName>
</protein>
<dbReference type="HOGENOM" id="CLU_198474_0_0_1"/>
<dbReference type="InParanoid" id="G1LI46"/>
<dbReference type="InterPro" id="IPR035307">
    <property type="entry name" value="DEFB136/42"/>
</dbReference>
<accession>G1LI46</accession>
<dbReference type="Ensembl" id="ENSAMET00000006872.2">
    <property type="protein sequence ID" value="ENSAMEP00000006594.2"/>
    <property type="gene ID" value="ENSAMEG00000006271.2"/>
</dbReference>
<dbReference type="GO" id="GO:0061760">
    <property type="term" value="P:antifungal innate immune response"/>
    <property type="evidence" value="ECO:0007669"/>
    <property type="project" value="Ensembl"/>
</dbReference>
<dbReference type="Gene3D" id="3.10.360.10">
    <property type="entry name" value="Antimicrobial Peptide, Beta-defensin 2, Chain A"/>
    <property type="match status" value="1"/>
</dbReference>
<evidence type="ECO:0000313" key="2">
    <source>
        <dbReference type="Ensembl" id="ENSAMEP00000006594.2"/>
    </source>
</evidence>
<dbReference type="GO" id="GO:0050829">
    <property type="term" value="P:defense response to Gram-negative bacterium"/>
    <property type="evidence" value="ECO:0007669"/>
    <property type="project" value="Ensembl"/>
</dbReference>
<reference evidence="2" key="3">
    <citation type="submission" date="2025-09" db="UniProtKB">
        <authorList>
            <consortium name="Ensembl"/>
        </authorList>
    </citation>
    <scope>IDENTIFICATION</scope>
</reference>
<feature type="chain" id="PRO_5030170850" evidence="1">
    <location>
        <begin position="22"/>
        <end position="78"/>
    </location>
</feature>
<dbReference type="PANTHER" id="PTHR39413:SF1">
    <property type="entry name" value="DEFENSIN BETA 136"/>
    <property type="match status" value="1"/>
</dbReference>
<evidence type="ECO:0000313" key="3">
    <source>
        <dbReference type="Proteomes" id="UP000008912"/>
    </source>
</evidence>
<dbReference type="PANTHER" id="PTHR39413">
    <property type="entry name" value="BETA-DEFENSIN 136"/>
    <property type="match status" value="1"/>
</dbReference>
<gene>
    <name evidence="2" type="primary">DEFB136</name>
</gene>